<keyword evidence="1" id="KW-0472">Membrane</keyword>
<gene>
    <name evidence="2" type="ORF">BCR41DRAFT_318774</name>
</gene>
<name>A0A1Y2GWS1_9FUNG</name>
<keyword evidence="3" id="KW-1185">Reference proteome</keyword>
<proteinExistence type="predicted"/>
<evidence type="ECO:0000256" key="1">
    <source>
        <dbReference type="SAM" id="Phobius"/>
    </source>
</evidence>
<dbReference type="InParanoid" id="A0A1Y2GWS1"/>
<accession>A0A1Y2GWS1</accession>
<keyword evidence="1" id="KW-1133">Transmembrane helix</keyword>
<dbReference type="EMBL" id="MCFF01000006">
    <property type="protein sequence ID" value="ORZ26709.1"/>
    <property type="molecule type" value="Genomic_DNA"/>
</dbReference>
<evidence type="ECO:0000313" key="2">
    <source>
        <dbReference type="EMBL" id="ORZ26709.1"/>
    </source>
</evidence>
<organism evidence="2 3">
    <name type="scientific">Lobosporangium transversale</name>
    <dbReference type="NCBI Taxonomy" id="64571"/>
    <lineage>
        <taxon>Eukaryota</taxon>
        <taxon>Fungi</taxon>
        <taxon>Fungi incertae sedis</taxon>
        <taxon>Mucoromycota</taxon>
        <taxon>Mortierellomycotina</taxon>
        <taxon>Mortierellomycetes</taxon>
        <taxon>Mortierellales</taxon>
        <taxon>Mortierellaceae</taxon>
        <taxon>Lobosporangium</taxon>
    </lineage>
</organism>
<keyword evidence="1" id="KW-0812">Transmembrane</keyword>
<comment type="caution">
    <text evidence="2">The sequence shown here is derived from an EMBL/GenBank/DDBJ whole genome shotgun (WGS) entry which is preliminary data.</text>
</comment>
<evidence type="ECO:0000313" key="3">
    <source>
        <dbReference type="Proteomes" id="UP000193648"/>
    </source>
</evidence>
<feature type="transmembrane region" description="Helical" evidence="1">
    <location>
        <begin position="27"/>
        <end position="48"/>
    </location>
</feature>
<reference evidence="2 3" key="1">
    <citation type="submission" date="2016-07" db="EMBL/GenBank/DDBJ databases">
        <title>Pervasive Adenine N6-methylation of Active Genes in Fungi.</title>
        <authorList>
            <consortium name="DOE Joint Genome Institute"/>
            <person name="Mondo S.J."/>
            <person name="Dannebaum R.O."/>
            <person name="Kuo R.C."/>
            <person name="Labutti K."/>
            <person name="Haridas S."/>
            <person name="Kuo A."/>
            <person name="Salamov A."/>
            <person name="Ahrendt S.R."/>
            <person name="Lipzen A."/>
            <person name="Sullivan W."/>
            <person name="Andreopoulos W.B."/>
            <person name="Clum A."/>
            <person name="Lindquist E."/>
            <person name="Daum C."/>
            <person name="Ramamoorthy G.K."/>
            <person name="Gryganskyi A."/>
            <person name="Culley D."/>
            <person name="Magnuson J.K."/>
            <person name="James T.Y."/>
            <person name="O'Malley M.A."/>
            <person name="Stajich J.E."/>
            <person name="Spatafora J.W."/>
            <person name="Visel A."/>
            <person name="Grigoriev I.V."/>
        </authorList>
    </citation>
    <scope>NUCLEOTIDE SEQUENCE [LARGE SCALE GENOMIC DNA]</scope>
    <source>
        <strain evidence="2 3">NRRL 3116</strain>
    </source>
</reference>
<dbReference type="RefSeq" id="XP_021884472.1">
    <property type="nucleotide sequence ID" value="XM_022021324.1"/>
</dbReference>
<sequence>MTFATRRTETRKKNKKKWTRDPDLPTYFNLLCDSFLYYFCFLFLFFFLNYHDASMIDIFDFNSNPIHLLDPSIRW</sequence>
<protein>
    <submittedName>
        <fullName evidence="2">Uncharacterized protein</fullName>
    </submittedName>
</protein>
<dbReference type="AlphaFoldDB" id="A0A1Y2GWS1"/>
<dbReference type="Proteomes" id="UP000193648">
    <property type="component" value="Unassembled WGS sequence"/>
</dbReference>
<dbReference type="GeneID" id="33563168"/>